<keyword evidence="1" id="KW-0433">Leucine-rich repeat</keyword>
<feature type="domain" description="B30.2/SPRY" evidence="4">
    <location>
        <begin position="182"/>
        <end position="375"/>
    </location>
</feature>
<evidence type="ECO:0000259" key="4">
    <source>
        <dbReference type="PROSITE" id="PS50188"/>
    </source>
</evidence>
<keyword evidence="6" id="KW-1185">Reference proteome</keyword>
<dbReference type="InterPro" id="IPR013320">
    <property type="entry name" value="ConA-like_dom_sf"/>
</dbReference>
<dbReference type="Pfam" id="PF13765">
    <property type="entry name" value="PRY"/>
    <property type="match status" value="1"/>
</dbReference>
<dbReference type="CDD" id="cd16040">
    <property type="entry name" value="SPRY_PRY_SNTX"/>
    <property type="match status" value="1"/>
</dbReference>
<dbReference type="EMBL" id="JAINUG010000565">
    <property type="protein sequence ID" value="KAJ8366623.1"/>
    <property type="molecule type" value="Genomic_DNA"/>
</dbReference>
<dbReference type="PANTHER" id="PTHR24106">
    <property type="entry name" value="NACHT, LRR AND CARD DOMAINS-CONTAINING"/>
    <property type="match status" value="1"/>
</dbReference>
<dbReference type="PRINTS" id="PR01407">
    <property type="entry name" value="BUTYPHLNCDUF"/>
</dbReference>
<dbReference type="Pfam" id="PF13516">
    <property type="entry name" value="LRR_6"/>
    <property type="match status" value="4"/>
</dbReference>
<dbReference type="PROSITE" id="PS50188">
    <property type="entry name" value="B302_SPRY"/>
    <property type="match status" value="1"/>
</dbReference>
<proteinExistence type="predicted"/>
<dbReference type="InterPro" id="IPR043136">
    <property type="entry name" value="B30.2/SPRY_sf"/>
</dbReference>
<dbReference type="Pfam" id="PF00622">
    <property type="entry name" value="SPRY"/>
    <property type="match status" value="1"/>
</dbReference>
<dbReference type="Proteomes" id="UP001221898">
    <property type="component" value="Unassembled WGS sequence"/>
</dbReference>
<keyword evidence="2" id="KW-0677">Repeat</keyword>
<evidence type="ECO:0000313" key="6">
    <source>
        <dbReference type="Proteomes" id="UP001221898"/>
    </source>
</evidence>
<dbReference type="InterPro" id="IPR006574">
    <property type="entry name" value="PRY"/>
</dbReference>
<sequence>MPLALIIFYSSLFCRFCFCNLPPASCEAVASTLHSAGSQLTELDLSSNALGDSGVKPICRALASPRCGLLTLILSNVSLGHLGVRQLRDALCSEHCRLQTLDLSNNELGDCGVELLCPALRNKDCKLRTLRLSGCGVTEAGCASLASALRSNPSHLRELDLSYNHPGDSVKLLSDVLQDKLNVQNGGKCRNKPGLQKYACPITLEPNTANKHLSLSKGNRIIKRVKKECLYPEHPHRFGYYNQALCREGLSGSRFYWEVEWSGRQAHIGVAYQEIVRKGAGDDSCLGQNDISWSLRFGGECCAWHRKESTVIPSSSAPASDSGRVGVYLDWPAGTLSFYNVSDGRTHLHTFCTTFTQPLYPGFRVMTGSVTLCSL</sequence>
<organism evidence="5 6">
    <name type="scientific">Aldrovandia affinis</name>
    <dbReference type="NCBI Taxonomy" id="143900"/>
    <lineage>
        <taxon>Eukaryota</taxon>
        <taxon>Metazoa</taxon>
        <taxon>Chordata</taxon>
        <taxon>Craniata</taxon>
        <taxon>Vertebrata</taxon>
        <taxon>Euteleostomi</taxon>
        <taxon>Actinopterygii</taxon>
        <taxon>Neopterygii</taxon>
        <taxon>Teleostei</taxon>
        <taxon>Notacanthiformes</taxon>
        <taxon>Halosauridae</taxon>
        <taxon>Aldrovandia</taxon>
    </lineage>
</organism>
<protein>
    <recommendedName>
        <fullName evidence="4">B30.2/SPRY domain-containing protein</fullName>
    </recommendedName>
</protein>
<dbReference type="InterPro" id="IPR001870">
    <property type="entry name" value="B30.2/SPRY"/>
</dbReference>
<dbReference type="SUPFAM" id="SSF49899">
    <property type="entry name" value="Concanavalin A-like lectins/glucanases"/>
    <property type="match status" value="1"/>
</dbReference>
<evidence type="ECO:0000256" key="3">
    <source>
        <dbReference type="SAM" id="SignalP"/>
    </source>
</evidence>
<gene>
    <name evidence="5" type="ORF">AAFF_G00348400</name>
</gene>
<dbReference type="SMART" id="SM00368">
    <property type="entry name" value="LRR_RI"/>
    <property type="match status" value="5"/>
</dbReference>
<dbReference type="SMART" id="SM00589">
    <property type="entry name" value="PRY"/>
    <property type="match status" value="1"/>
</dbReference>
<dbReference type="InterPro" id="IPR003879">
    <property type="entry name" value="Butyrophylin_SPRY"/>
</dbReference>
<dbReference type="Gene3D" id="2.60.120.920">
    <property type="match status" value="1"/>
</dbReference>
<reference evidence="5" key="1">
    <citation type="journal article" date="2023" name="Science">
        <title>Genome structures resolve the early diversification of teleost fishes.</title>
        <authorList>
            <person name="Parey E."/>
            <person name="Louis A."/>
            <person name="Montfort J."/>
            <person name="Bouchez O."/>
            <person name="Roques C."/>
            <person name="Iampietro C."/>
            <person name="Lluch J."/>
            <person name="Castinel A."/>
            <person name="Donnadieu C."/>
            <person name="Desvignes T."/>
            <person name="Floi Bucao C."/>
            <person name="Jouanno E."/>
            <person name="Wen M."/>
            <person name="Mejri S."/>
            <person name="Dirks R."/>
            <person name="Jansen H."/>
            <person name="Henkel C."/>
            <person name="Chen W.J."/>
            <person name="Zahm M."/>
            <person name="Cabau C."/>
            <person name="Klopp C."/>
            <person name="Thompson A.W."/>
            <person name="Robinson-Rechavi M."/>
            <person name="Braasch I."/>
            <person name="Lecointre G."/>
            <person name="Bobe J."/>
            <person name="Postlethwait J.H."/>
            <person name="Berthelot C."/>
            <person name="Roest Crollius H."/>
            <person name="Guiguen Y."/>
        </authorList>
    </citation>
    <scope>NUCLEOTIDE SEQUENCE</scope>
    <source>
        <strain evidence="5">NC1722</strain>
    </source>
</reference>
<dbReference type="InterPro" id="IPR001611">
    <property type="entry name" value="Leu-rich_rpt"/>
</dbReference>
<dbReference type="InterPro" id="IPR051261">
    <property type="entry name" value="NLR"/>
</dbReference>
<dbReference type="AlphaFoldDB" id="A0AAD7W031"/>
<name>A0AAD7W031_9TELE</name>
<dbReference type="Gene3D" id="3.80.10.10">
    <property type="entry name" value="Ribonuclease Inhibitor"/>
    <property type="match status" value="1"/>
</dbReference>
<dbReference type="InterPro" id="IPR003877">
    <property type="entry name" value="SPRY_dom"/>
</dbReference>
<evidence type="ECO:0000256" key="1">
    <source>
        <dbReference type="ARBA" id="ARBA00022614"/>
    </source>
</evidence>
<accession>A0AAD7W031</accession>
<evidence type="ECO:0000313" key="5">
    <source>
        <dbReference type="EMBL" id="KAJ8366623.1"/>
    </source>
</evidence>
<dbReference type="SMART" id="SM00449">
    <property type="entry name" value="SPRY"/>
    <property type="match status" value="1"/>
</dbReference>
<dbReference type="SUPFAM" id="SSF52047">
    <property type="entry name" value="RNI-like"/>
    <property type="match status" value="1"/>
</dbReference>
<dbReference type="InterPro" id="IPR032675">
    <property type="entry name" value="LRR_dom_sf"/>
</dbReference>
<evidence type="ECO:0000256" key="2">
    <source>
        <dbReference type="ARBA" id="ARBA00022737"/>
    </source>
</evidence>
<feature type="chain" id="PRO_5042034472" description="B30.2/SPRY domain-containing protein" evidence="3">
    <location>
        <begin position="20"/>
        <end position="375"/>
    </location>
</feature>
<feature type="signal peptide" evidence="3">
    <location>
        <begin position="1"/>
        <end position="19"/>
    </location>
</feature>
<keyword evidence="3" id="KW-0732">Signal</keyword>
<comment type="caution">
    <text evidence="5">The sequence shown here is derived from an EMBL/GenBank/DDBJ whole genome shotgun (WGS) entry which is preliminary data.</text>
</comment>